<evidence type="ECO:0000256" key="8">
    <source>
        <dbReference type="RuleBase" id="RU004442"/>
    </source>
</evidence>
<evidence type="ECO:0000259" key="10">
    <source>
        <dbReference type="PROSITE" id="PS50071"/>
    </source>
</evidence>
<dbReference type="Pfam" id="PF00046">
    <property type="entry name" value="Homeodomain"/>
    <property type="match status" value="1"/>
</dbReference>
<dbReference type="Gene3D" id="1.10.10.60">
    <property type="entry name" value="Homeodomain-like"/>
    <property type="match status" value="1"/>
</dbReference>
<feature type="compositionally biased region" description="Polar residues" evidence="9">
    <location>
        <begin position="1"/>
        <end position="10"/>
    </location>
</feature>
<feature type="region of interest" description="Disordered" evidence="9">
    <location>
        <begin position="223"/>
        <end position="273"/>
    </location>
</feature>
<comment type="similarity">
    <text evidence="8">Belongs to the Antp homeobox family.</text>
</comment>
<gene>
    <name evidence="11" type="primary">Hox4</name>
</gene>
<feature type="DNA-binding region" description="Homeobox" evidence="6">
    <location>
        <begin position="165"/>
        <end position="224"/>
    </location>
</feature>
<dbReference type="PANTHER" id="PTHR45771:SF6">
    <property type="entry name" value="HOMEOTIC PROTEIN SEX COMBS REDUCED"/>
    <property type="match status" value="1"/>
</dbReference>
<dbReference type="CDD" id="cd00086">
    <property type="entry name" value="homeodomain"/>
    <property type="match status" value="1"/>
</dbReference>
<dbReference type="PROSITE" id="PS00032">
    <property type="entry name" value="ANTENNAPEDIA"/>
    <property type="match status" value="1"/>
</dbReference>
<evidence type="ECO:0000256" key="2">
    <source>
        <dbReference type="ARBA" id="ARBA00022473"/>
    </source>
</evidence>
<dbReference type="InterPro" id="IPR001356">
    <property type="entry name" value="HD"/>
</dbReference>
<dbReference type="EMBL" id="JQ424895">
    <property type="protein sequence ID" value="AFJ91924.1"/>
    <property type="molecule type" value="mRNA"/>
</dbReference>
<keyword evidence="2" id="KW-0217">Developmental protein</keyword>
<dbReference type="InterPro" id="IPR017995">
    <property type="entry name" value="Homeobox_antennapedia"/>
</dbReference>
<accession>I2E2V6</accession>
<dbReference type="PRINTS" id="PR00024">
    <property type="entry name" value="HOMEOBOX"/>
</dbReference>
<dbReference type="SUPFAM" id="SSF46689">
    <property type="entry name" value="Homeodomain-like"/>
    <property type="match status" value="1"/>
</dbReference>
<evidence type="ECO:0000256" key="7">
    <source>
        <dbReference type="RuleBase" id="RU000682"/>
    </source>
</evidence>
<dbReference type="InterPro" id="IPR009057">
    <property type="entry name" value="Homeodomain-like_sf"/>
</dbReference>
<dbReference type="InterPro" id="IPR017970">
    <property type="entry name" value="Homeobox_CS"/>
</dbReference>
<evidence type="ECO:0000256" key="5">
    <source>
        <dbReference type="ARBA" id="ARBA00023242"/>
    </source>
</evidence>
<dbReference type="GO" id="GO:0000981">
    <property type="term" value="F:DNA-binding transcription factor activity, RNA polymerase II-specific"/>
    <property type="evidence" value="ECO:0007669"/>
    <property type="project" value="InterPro"/>
</dbReference>
<organism evidence="11">
    <name type="scientific">Platynereis dumerilii</name>
    <name type="common">Dumeril's clam worm</name>
    <dbReference type="NCBI Taxonomy" id="6359"/>
    <lineage>
        <taxon>Eukaryota</taxon>
        <taxon>Metazoa</taxon>
        <taxon>Spiralia</taxon>
        <taxon>Lophotrochozoa</taxon>
        <taxon>Annelida</taxon>
        <taxon>Polychaeta</taxon>
        <taxon>Errantia</taxon>
        <taxon>Phyllodocida</taxon>
        <taxon>Nereididae</taxon>
        <taxon>Platynereis</taxon>
    </lineage>
</organism>
<reference evidence="11" key="1">
    <citation type="journal article" date="2012" name="Dev. Genes Evol.">
        <title>Activation of Hox genes during caudal regeneration of the polychaete annelid Platynereis dumerilii.</title>
        <authorList>
            <person name="Pfeifer K."/>
            <person name="Dorresteijn A.W."/>
            <person name="Frobius A.C."/>
        </authorList>
    </citation>
    <scope>NUCLEOTIDE SEQUENCE</scope>
</reference>
<dbReference type="PROSITE" id="PS50071">
    <property type="entry name" value="HOMEOBOX_2"/>
    <property type="match status" value="1"/>
</dbReference>
<sequence length="273" mass="30356">MSSFMMNSNPYAEPKFPPTEEYSQNNYIPSGHPEEYYRSPTGYGPYDVRRYQDGGGYPQGPVHNISPYGQNPGMVTGTGPPPAHMPMENQNPAHQNSYSSPPPPPHSDSPGSVPSPTPPSSNPGVNNSQCSQPNSTPTNPPVIYPWMKRIHVGSQGANGAYGADNKRTRTAYTRHQVLELEKEFHFNRYLTRRRRIEIAHALCLTKRQIKIWFQNRRMKWKKENKLPNTKNRLSGSSANSINGEGLGSSAQDLSLSPPQGMTSHTELPDDLSP</sequence>
<dbReference type="GO" id="GO:0005654">
    <property type="term" value="C:nucleoplasm"/>
    <property type="evidence" value="ECO:0007669"/>
    <property type="project" value="TreeGrafter"/>
</dbReference>
<evidence type="ECO:0000256" key="3">
    <source>
        <dbReference type="ARBA" id="ARBA00023125"/>
    </source>
</evidence>
<feature type="domain" description="Homeobox" evidence="10">
    <location>
        <begin position="163"/>
        <end position="223"/>
    </location>
</feature>
<keyword evidence="5 6" id="KW-0539">Nucleus</keyword>
<dbReference type="PROSITE" id="PS00027">
    <property type="entry name" value="HOMEOBOX_1"/>
    <property type="match status" value="1"/>
</dbReference>
<keyword evidence="4 6" id="KW-0371">Homeobox</keyword>
<evidence type="ECO:0000313" key="11">
    <source>
        <dbReference type="EMBL" id="AFJ91924.1"/>
    </source>
</evidence>
<dbReference type="GO" id="GO:0045944">
    <property type="term" value="P:positive regulation of transcription by RNA polymerase II"/>
    <property type="evidence" value="ECO:0007669"/>
    <property type="project" value="TreeGrafter"/>
</dbReference>
<dbReference type="InterPro" id="IPR050609">
    <property type="entry name" value="Antp_homeobox_Deformed_sf"/>
</dbReference>
<dbReference type="PRINTS" id="PR00025">
    <property type="entry name" value="ANTENNAPEDIA"/>
</dbReference>
<dbReference type="GO" id="GO:0009952">
    <property type="term" value="P:anterior/posterior pattern specification"/>
    <property type="evidence" value="ECO:0007669"/>
    <property type="project" value="TreeGrafter"/>
</dbReference>
<dbReference type="FunFam" id="1.10.10.60:FF:000055">
    <property type="entry name" value="Homeobox protein Hox-A5"/>
    <property type="match status" value="1"/>
</dbReference>
<feature type="compositionally biased region" description="Polar residues" evidence="9">
    <location>
        <begin position="226"/>
        <end position="265"/>
    </location>
</feature>
<feature type="compositionally biased region" description="Pro residues" evidence="9">
    <location>
        <begin position="100"/>
        <end position="121"/>
    </location>
</feature>
<dbReference type="AlphaFoldDB" id="I2E2V6"/>
<evidence type="ECO:0000256" key="9">
    <source>
        <dbReference type="SAM" id="MobiDB-lite"/>
    </source>
</evidence>
<protein>
    <submittedName>
        <fullName evidence="11">Homeodomain transcription factor 4</fullName>
    </submittedName>
</protein>
<name>I2E2V6_PLADU</name>
<evidence type="ECO:0000256" key="6">
    <source>
        <dbReference type="PROSITE-ProRule" id="PRU00108"/>
    </source>
</evidence>
<feature type="region of interest" description="Disordered" evidence="9">
    <location>
        <begin position="1"/>
        <end position="143"/>
    </location>
</feature>
<dbReference type="InterPro" id="IPR020479">
    <property type="entry name" value="HD_metazoa"/>
</dbReference>
<keyword evidence="3 6" id="KW-0238">DNA-binding</keyword>
<dbReference type="SMART" id="SM00389">
    <property type="entry name" value="HOX"/>
    <property type="match status" value="1"/>
</dbReference>
<comment type="subcellular location">
    <subcellularLocation>
        <location evidence="1 6 7">Nucleus</location>
    </subcellularLocation>
</comment>
<proteinExistence type="evidence at transcript level"/>
<dbReference type="GO" id="GO:0000978">
    <property type="term" value="F:RNA polymerase II cis-regulatory region sequence-specific DNA binding"/>
    <property type="evidence" value="ECO:0007669"/>
    <property type="project" value="TreeGrafter"/>
</dbReference>
<evidence type="ECO:0000256" key="4">
    <source>
        <dbReference type="ARBA" id="ARBA00023155"/>
    </source>
</evidence>
<dbReference type="InterPro" id="IPR001827">
    <property type="entry name" value="Homeobox_Antennapedia_CS"/>
</dbReference>
<evidence type="ECO:0000256" key="1">
    <source>
        <dbReference type="ARBA" id="ARBA00004123"/>
    </source>
</evidence>
<dbReference type="PANTHER" id="PTHR45771">
    <property type="entry name" value="HOMEOTIC PROTEIN DEFORMED"/>
    <property type="match status" value="1"/>
</dbReference>